<feature type="region of interest" description="Disordered" evidence="6">
    <location>
        <begin position="1"/>
        <end position="22"/>
    </location>
</feature>
<sequence>MQRVDSETGSSTDLQGSSVAANDTRGKHRILAELKRLEQETRFLEQELEELEKTQKIAARLGNQTGSATPKQMALQTPHGIDGLKAPKIRKVADAGYFDCHPFQDLSLVLPCYQRIQKMLHYRHVTTQLLF</sequence>
<name>A0A834Z9L9_TETSI</name>
<gene>
    <name evidence="7" type="ORF">HHK36_012717</name>
</gene>
<keyword evidence="4" id="KW-0807">Transducer</keyword>
<accession>A0A834Z9L9</accession>
<evidence type="ECO:0000256" key="4">
    <source>
        <dbReference type="ARBA" id="ARBA00023224"/>
    </source>
</evidence>
<dbReference type="InterPro" id="IPR045878">
    <property type="entry name" value="GG1/2"/>
</dbReference>
<evidence type="ECO:0000256" key="2">
    <source>
        <dbReference type="ARBA" id="ARBA00022475"/>
    </source>
</evidence>
<reference evidence="7 8" key="1">
    <citation type="submission" date="2020-04" db="EMBL/GenBank/DDBJ databases">
        <title>Plant Genome Project.</title>
        <authorList>
            <person name="Zhang R.-G."/>
        </authorList>
    </citation>
    <scope>NUCLEOTIDE SEQUENCE [LARGE SCALE GENOMIC DNA]</scope>
    <source>
        <strain evidence="7">YNK0</strain>
        <tissue evidence="7">Leaf</tissue>
    </source>
</reference>
<dbReference type="AlphaFoldDB" id="A0A834Z9L9"/>
<evidence type="ECO:0000256" key="5">
    <source>
        <dbReference type="SAM" id="Coils"/>
    </source>
</evidence>
<dbReference type="PANTHER" id="PTHR35129:SF1">
    <property type="entry name" value="GUANINE NUCLEOTIDE-BINDING PROTEIN SUBUNIT GAMMA 1"/>
    <property type="match status" value="1"/>
</dbReference>
<dbReference type="EMBL" id="JABCRI010000008">
    <property type="protein sequence ID" value="KAF8401771.1"/>
    <property type="molecule type" value="Genomic_DNA"/>
</dbReference>
<dbReference type="Proteomes" id="UP000655225">
    <property type="component" value="Unassembled WGS sequence"/>
</dbReference>
<dbReference type="OrthoDB" id="1934467at2759"/>
<dbReference type="GO" id="GO:0007165">
    <property type="term" value="P:signal transduction"/>
    <property type="evidence" value="ECO:0007669"/>
    <property type="project" value="UniProtKB-KW"/>
</dbReference>
<evidence type="ECO:0000313" key="7">
    <source>
        <dbReference type="EMBL" id="KAF8401771.1"/>
    </source>
</evidence>
<keyword evidence="2" id="KW-1003">Cell membrane</keyword>
<organism evidence="7 8">
    <name type="scientific">Tetracentron sinense</name>
    <name type="common">Spur-leaf</name>
    <dbReference type="NCBI Taxonomy" id="13715"/>
    <lineage>
        <taxon>Eukaryota</taxon>
        <taxon>Viridiplantae</taxon>
        <taxon>Streptophyta</taxon>
        <taxon>Embryophyta</taxon>
        <taxon>Tracheophyta</taxon>
        <taxon>Spermatophyta</taxon>
        <taxon>Magnoliopsida</taxon>
        <taxon>Trochodendrales</taxon>
        <taxon>Trochodendraceae</taxon>
        <taxon>Tetracentron</taxon>
    </lineage>
</organism>
<evidence type="ECO:0000313" key="8">
    <source>
        <dbReference type="Proteomes" id="UP000655225"/>
    </source>
</evidence>
<proteinExistence type="predicted"/>
<comment type="caution">
    <text evidence="7">The sequence shown here is derived from an EMBL/GenBank/DDBJ whole genome shotgun (WGS) entry which is preliminary data.</text>
</comment>
<dbReference type="GO" id="GO:0005886">
    <property type="term" value="C:plasma membrane"/>
    <property type="evidence" value="ECO:0007669"/>
    <property type="project" value="UniProtKB-SubCell"/>
</dbReference>
<feature type="coiled-coil region" evidence="5">
    <location>
        <begin position="27"/>
        <end position="64"/>
    </location>
</feature>
<keyword evidence="8" id="KW-1185">Reference proteome</keyword>
<dbReference type="OMA" id="KEWKEPQ"/>
<dbReference type="PANTHER" id="PTHR35129">
    <property type="entry name" value="GUANINE NUCLEOTIDE-BINDING PROTEIN SUBUNIT GAMMA 1"/>
    <property type="match status" value="1"/>
</dbReference>
<evidence type="ECO:0000256" key="3">
    <source>
        <dbReference type="ARBA" id="ARBA00023136"/>
    </source>
</evidence>
<feature type="compositionally biased region" description="Polar residues" evidence="6">
    <location>
        <begin position="7"/>
        <end position="21"/>
    </location>
</feature>
<protein>
    <submittedName>
        <fullName evidence="7">Uncharacterized protein</fullName>
    </submittedName>
</protein>
<keyword evidence="3" id="KW-0472">Membrane</keyword>
<keyword evidence="5" id="KW-0175">Coiled coil</keyword>
<comment type="subcellular location">
    <subcellularLocation>
        <location evidence="1">Cell membrane</location>
    </subcellularLocation>
</comment>
<evidence type="ECO:0000256" key="1">
    <source>
        <dbReference type="ARBA" id="ARBA00004236"/>
    </source>
</evidence>
<evidence type="ECO:0000256" key="6">
    <source>
        <dbReference type="SAM" id="MobiDB-lite"/>
    </source>
</evidence>